<name>A0A2V2NFG1_9EURY</name>
<evidence type="ECO:0000256" key="4">
    <source>
        <dbReference type="SAM" id="Phobius"/>
    </source>
</evidence>
<comment type="similarity">
    <text evidence="2">Belongs to the methyl-accepting chemotaxis (MCP) protein family.</text>
</comment>
<keyword evidence="8" id="KW-1185">Reference proteome</keyword>
<dbReference type="GeneID" id="97549713"/>
<evidence type="ECO:0000256" key="2">
    <source>
        <dbReference type="ARBA" id="ARBA00029447"/>
    </source>
</evidence>
<dbReference type="PROSITE" id="PS50111">
    <property type="entry name" value="CHEMOTAXIS_TRANSDUC_2"/>
    <property type="match status" value="1"/>
</dbReference>
<evidence type="ECO:0000256" key="1">
    <source>
        <dbReference type="ARBA" id="ARBA00023224"/>
    </source>
</evidence>
<protein>
    <submittedName>
        <fullName evidence="7">Methyl-accepting chemotaxis protein</fullName>
    </submittedName>
</protein>
<evidence type="ECO:0000313" key="7">
    <source>
        <dbReference type="EMBL" id="PWR74331.1"/>
    </source>
</evidence>
<keyword evidence="4" id="KW-0472">Membrane</keyword>
<dbReference type="GO" id="GO:0016020">
    <property type="term" value="C:membrane"/>
    <property type="evidence" value="ECO:0007669"/>
    <property type="project" value="InterPro"/>
</dbReference>
<evidence type="ECO:0000259" key="6">
    <source>
        <dbReference type="PROSITE" id="PS50885"/>
    </source>
</evidence>
<evidence type="ECO:0000313" key="8">
    <source>
        <dbReference type="Proteomes" id="UP000245657"/>
    </source>
</evidence>
<dbReference type="RefSeq" id="WP_109967610.1">
    <property type="nucleotide sequence ID" value="NZ_CP176093.1"/>
</dbReference>
<sequence length="703" mass="75217">MDWLDNIKIGKKLIGSFIVIVLIMIIIGTVGYLGIVSIDSRLNEMYDEQLIPTDNIETINAHVWELRGDVYKYMSIDDAREKTLKTVNENTAIVESDIKKYEQFAVTDEEKNSYNDIVQAWGSYHNAINNSIKNVDDGKIDDVKESLSTGELTASRQATSDALKNVIAQNLKKAKKLNDDSEVAVAEIIIQMVCAIILSIVIALTLGFLITKSITVPLARGVSLIQEMSLGHLGNRLNLERKDEIGELTKVMDSFSDDLQNVIVSSMKKVGLGDLSVTITPKDENDEISPAMINMVESIRGLVSEAKMLSQAAIEGNLRIRGDTNRFQGGYKEVLQGFNATLDSVINPVNEAMRLSNSYADGDFTDEISEKIPLKGDFIQFKEALNKIGIQISSAIGGVKDGVESLSAGMEETNASAEEVASTSSMLAQSSNSVSVLAEKSGSGVKQTLTAMDDLSNTVSSVATKAEQASTMAKQTVDLSEKGVMLAGKAEKGMEGIMQSVDETSVIITDITSQMDEIGKIVEVITGIAEQTGLLALNAAIEAARAGDAGMGFAVVADEVKSLALESQKSAENIATIIGNLQKKSQKVSESMKVSASEVKSGNEAVSATLNVFNEIVQAINIVHNNMTEVAGATEEQAAAVEEITASVHEVGGLVQQTAKEAVDSAAATEEVTASIDQITRAISEASASIQRISVEMSKFTTS</sequence>
<keyword evidence="4" id="KW-0812">Transmembrane</keyword>
<organism evidence="7 8">
    <name type="scientific">Methanospirillum lacunae</name>
    <dbReference type="NCBI Taxonomy" id="668570"/>
    <lineage>
        <taxon>Archaea</taxon>
        <taxon>Methanobacteriati</taxon>
        <taxon>Methanobacteriota</taxon>
        <taxon>Stenosarchaea group</taxon>
        <taxon>Methanomicrobia</taxon>
        <taxon>Methanomicrobiales</taxon>
        <taxon>Methanospirillaceae</taxon>
        <taxon>Methanospirillum</taxon>
    </lineage>
</organism>
<keyword evidence="1 3" id="KW-0807">Transducer</keyword>
<dbReference type="Pfam" id="PF12729">
    <property type="entry name" value="4HB_MCP_1"/>
    <property type="match status" value="1"/>
</dbReference>
<dbReference type="Gene3D" id="1.20.120.1530">
    <property type="match status" value="1"/>
</dbReference>
<dbReference type="Pfam" id="PF00672">
    <property type="entry name" value="HAMP"/>
    <property type="match status" value="1"/>
</dbReference>
<feature type="domain" description="HAMP" evidence="6">
    <location>
        <begin position="212"/>
        <end position="264"/>
    </location>
</feature>
<proteinExistence type="inferred from homology"/>
<dbReference type="Pfam" id="PF18947">
    <property type="entry name" value="HAMP_2"/>
    <property type="match status" value="1"/>
</dbReference>
<dbReference type="AlphaFoldDB" id="A0A2V2NFG1"/>
<dbReference type="SMART" id="SM00304">
    <property type="entry name" value="HAMP"/>
    <property type="match status" value="1"/>
</dbReference>
<dbReference type="InterPro" id="IPR003660">
    <property type="entry name" value="HAMP_dom"/>
</dbReference>
<feature type="transmembrane region" description="Helical" evidence="4">
    <location>
        <begin position="13"/>
        <end position="35"/>
    </location>
</feature>
<dbReference type="SUPFAM" id="SSF58104">
    <property type="entry name" value="Methyl-accepting chemotaxis protein (MCP) signaling domain"/>
    <property type="match status" value="1"/>
</dbReference>
<accession>A0A2V2NFG1</accession>
<dbReference type="EMBL" id="QGMY01000002">
    <property type="protein sequence ID" value="PWR74331.1"/>
    <property type="molecule type" value="Genomic_DNA"/>
</dbReference>
<dbReference type="InterPro" id="IPR004089">
    <property type="entry name" value="MCPsignal_dom"/>
</dbReference>
<evidence type="ECO:0000259" key="5">
    <source>
        <dbReference type="PROSITE" id="PS50111"/>
    </source>
</evidence>
<dbReference type="SMART" id="SM00283">
    <property type="entry name" value="MA"/>
    <property type="match status" value="1"/>
</dbReference>
<feature type="transmembrane region" description="Helical" evidence="4">
    <location>
        <begin position="183"/>
        <end position="210"/>
    </location>
</feature>
<dbReference type="OrthoDB" id="8523at2157"/>
<dbReference type="GO" id="GO:0007165">
    <property type="term" value="P:signal transduction"/>
    <property type="evidence" value="ECO:0007669"/>
    <property type="project" value="UniProtKB-KW"/>
</dbReference>
<gene>
    <name evidence="7" type="ORF">DK846_04065</name>
</gene>
<dbReference type="Proteomes" id="UP000245657">
    <property type="component" value="Unassembled WGS sequence"/>
</dbReference>
<feature type="domain" description="Methyl-accepting transducer" evidence="5">
    <location>
        <begin position="416"/>
        <end position="652"/>
    </location>
</feature>
<evidence type="ECO:0000256" key="3">
    <source>
        <dbReference type="PROSITE-ProRule" id="PRU00284"/>
    </source>
</evidence>
<reference evidence="7 8" key="1">
    <citation type="submission" date="2018-05" db="EMBL/GenBank/DDBJ databases">
        <title>Draft genome of Methanospirillum lacunae Ki8-1.</title>
        <authorList>
            <person name="Dueholm M.S."/>
            <person name="Nielsen P.H."/>
            <person name="Bakmann L.F."/>
            <person name="Otzen D.E."/>
        </authorList>
    </citation>
    <scope>NUCLEOTIDE SEQUENCE [LARGE SCALE GENOMIC DNA]</scope>
    <source>
        <strain evidence="7 8">Ki8-1</strain>
    </source>
</reference>
<dbReference type="PANTHER" id="PTHR32089:SF112">
    <property type="entry name" value="LYSOZYME-LIKE PROTEIN-RELATED"/>
    <property type="match status" value="1"/>
</dbReference>
<dbReference type="CDD" id="cd11386">
    <property type="entry name" value="MCP_signal"/>
    <property type="match status" value="1"/>
</dbReference>
<keyword evidence="4" id="KW-1133">Transmembrane helix</keyword>
<dbReference type="CDD" id="cd06225">
    <property type="entry name" value="HAMP"/>
    <property type="match status" value="1"/>
</dbReference>
<dbReference type="PANTHER" id="PTHR32089">
    <property type="entry name" value="METHYL-ACCEPTING CHEMOTAXIS PROTEIN MCPB"/>
    <property type="match status" value="1"/>
</dbReference>
<comment type="caution">
    <text evidence="7">The sequence shown here is derived from an EMBL/GenBank/DDBJ whole genome shotgun (WGS) entry which is preliminary data.</text>
</comment>
<dbReference type="Gene3D" id="1.10.287.950">
    <property type="entry name" value="Methyl-accepting chemotaxis protein"/>
    <property type="match status" value="1"/>
</dbReference>
<dbReference type="Pfam" id="PF00015">
    <property type="entry name" value="MCPsignal"/>
    <property type="match status" value="1"/>
</dbReference>
<dbReference type="InterPro" id="IPR024478">
    <property type="entry name" value="HlyB_4HB_MCP"/>
</dbReference>
<dbReference type="PROSITE" id="PS50885">
    <property type="entry name" value="HAMP"/>
    <property type="match status" value="1"/>
</dbReference>